<keyword evidence="2" id="KW-0159">Chromosome partition</keyword>
<dbReference type="InterPro" id="IPR011515">
    <property type="entry name" value="Shugoshin_C"/>
</dbReference>
<dbReference type="PANTHER" id="PTHR34373">
    <property type="entry name" value="SHUGOSHIN 2"/>
    <property type="match status" value="1"/>
</dbReference>
<proteinExistence type="inferred from homology"/>
<evidence type="ECO:0000256" key="1">
    <source>
        <dbReference type="ARBA" id="ARBA00010845"/>
    </source>
</evidence>
<name>A0ABR0VMH5_REHGL</name>
<evidence type="ECO:0000256" key="2">
    <source>
        <dbReference type="ARBA" id="ARBA00022829"/>
    </source>
</evidence>
<feature type="compositionally biased region" description="Basic and acidic residues" evidence="3">
    <location>
        <begin position="127"/>
        <end position="136"/>
    </location>
</feature>
<dbReference type="InterPro" id="IPR044693">
    <property type="entry name" value="SGO_plant"/>
</dbReference>
<feature type="compositionally biased region" description="Basic and acidic residues" evidence="3">
    <location>
        <begin position="97"/>
        <end position="109"/>
    </location>
</feature>
<protein>
    <recommendedName>
        <fullName evidence="4">Shugoshin C-terminal domain-containing protein</fullName>
    </recommendedName>
</protein>
<sequence>MSRTEGILILDQQNAATTTGDIAKKAARTRHQSVVRRKLADISNLPQNERLLIQKEKSHPVETTTKEYIHQLQKEKARTSPCKIADAELIKSPEGGESSKEDKVDEKIQVTKRGSQSNTLDSSEQVQSKEKTENKRTFVRRQSARFKAVELNPAEDLFETGDAKVPARLLPDDPVPEQGSTYESAHVENEVNTGSSGLRYESQEFGRSSLCRPSRLAAKKVKSYREIPINVKMRRPV</sequence>
<dbReference type="Proteomes" id="UP001318860">
    <property type="component" value="Unassembled WGS sequence"/>
</dbReference>
<evidence type="ECO:0000313" key="6">
    <source>
        <dbReference type="Proteomes" id="UP001318860"/>
    </source>
</evidence>
<comment type="caution">
    <text evidence="5">The sequence shown here is derived from an EMBL/GenBank/DDBJ whole genome shotgun (WGS) entry which is preliminary data.</text>
</comment>
<accession>A0ABR0VMH5</accession>
<dbReference type="Pfam" id="PF07557">
    <property type="entry name" value="Shugoshin_C"/>
    <property type="match status" value="1"/>
</dbReference>
<reference evidence="5 6" key="1">
    <citation type="journal article" date="2021" name="Comput. Struct. Biotechnol. J.">
        <title>De novo genome assembly of the potent medicinal plant Rehmannia glutinosa using nanopore technology.</title>
        <authorList>
            <person name="Ma L."/>
            <person name="Dong C."/>
            <person name="Song C."/>
            <person name="Wang X."/>
            <person name="Zheng X."/>
            <person name="Niu Y."/>
            <person name="Chen S."/>
            <person name="Feng W."/>
        </authorList>
    </citation>
    <scope>NUCLEOTIDE SEQUENCE [LARGE SCALE GENOMIC DNA]</scope>
    <source>
        <strain evidence="5">DH-2019</strain>
    </source>
</reference>
<keyword evidence="6" id="KW-1185">Reference proteome</keyword>
<evidence type="ECO:0000313" key="5">
    <source>
        <dbReference type="EMBL" id="KAK6135526.1"/>
    </source>
</evidence>
<feature type="region of interest" description="Disordered" evidence="3">
    <location>
        <begin position="73"/>
        <end position="138"/>
    </location>
</feature>
<feature type="domain" description="Shugoshin C-terminal" evidence="4">
    <location>
        <begin position="211"/>
        <end position="235"/>
    </location>
</feature>
<dbReference type="PANTHER" id="PTHR34373:SF9">
    <property type="entry name" value="SHUGOSHIN 2"/>
    <property type="match status" value="1"/>
</dbReference>
<feature type="compositionally biased region" description="Polar residues" evidence="3">
    <location>
        <begin position="112"/>
        <end position="126"/>
    </location>
</feature>
<gene>
    <name evidence="5" type="ORF">DH2020_030740</name>
</gene>
<comment type="similarity">
    <text evidence="1">Belongs to the shugoshin family.</text>
</comment>
<dbReference type="EMBL" id="JABTTQ020001091">
    <property type="protein sequence ID" value="KAK6135526.1"/>
    <property type="molecule type" value="Genomic_DNA"/>
</dbReference>
<organism evidence="5 6">
    <name type="scientific">Rehmannia glutinosa</name>
    <name type="common">Chinese foxglove</name>
    <dbReference type="NCBI Taxonomy" id="99300"/>
    <lineage>
        <taxon>Eukaryota</taxon>
        <taxon>Viridiplantae</taxon>
        <taxon>Streptophyta</taxon>
        <taxon>Embryophyta</taxon>
        <taxon>Tracheophyta</taxon>
        <taxon>Spermatophyta</taxon>
        <taxon>Magnoliopsida</taxon>
        <taxon>eudicotyledons</taxon>
        <taxon>Gunneridae</taxon>
        <taxon>Pentapetalae</taxon>
        <taxon>asterids</taxon>
        <taxon>lamiids</taxon>
        <taxon>Lamiales</taxon>
        <taxon>Orobanchaceae</taxon>
        <taxon>Rehmannieae</taxon>
        <taxon>Rehmannia</taxon>
    </lineage>
</organism>
<feature type="region of interest" description="Disordered" evidence="3">
    <location>
        <begin position="162"/>
        <end position="208"/>
    </location>
</feature>
<evidence type="ECO:0000259" key="4">
    <source>
        <dbReference type="Pfam" id="PF07557"/>
    </source>
</evidence>
<evidence type="ECO:0000256" key="3">
    <source>
        <dbReference type="SAM" id="MobiDB-lite"/>
    </source>
</evidence>